<dbReference type="AlphaFoldDB" id="A0A6C0KF63"/>
<sequence>MYWARIADVFTMVALYLACLIVLLGIAACRIIGMCRAASTLPRQLRYHKHRILVVTHDGGFMDAVFVTRARQNLFFPGPTTVLVTSQCRPLLNMFCKTIDPPVDFVWRGTQAVNQLVAKYRAGHSLCIFLGRNATSTGLYWLSKHVLPSEFTALSLTYCKNSTAWDQNALSMLAHDVEVKPLMWTMKVPSVQTAPREFVRAVRDDLYQRSRRCEGGTGDN</sequence>
<evidence type="ECO:0000313" key="1">
    <source>
        <dbReference type="EMBL" id="QHU15320.1"/>
    </source>
</evidence>
<protein>
    <submittedName>
        <fullName evidence="1">Uncharacterized protein</fullName>
    </submittedName>
</protein>
<organism evidence="1">
    <name type="scientific">viral metagenome</name>
    <dbReference type="NCBI Taxonomy" id="1070528"/>
    <lineage>
        <taxon>unclassified sequences</taxon>
        <taxon>metagenomes</taxon>
        <taxon>organismal metagenomes</taxon>
    </lineage>
</organism>
<accession>A0A6C0KF63</accession>
<reference evidence="1" key="1">
    <citation type="journal article" date="2020" name="Nature">
        <title>Giant virus diversity and host interactions through global metagenomics.</title>
        <authorList>
            <person name="Schulz F."/>
            <person name="Roux S."/>
            <person name="Paez-Espino D."/>
            <person name="Jungbluth S."/>
            <person name="Walsh D.A."/>
            <person name="Denef V.J."/>
            <person name="McMahon K.D."/>
            <person name="Konstantinidis K.T."/>
            <person name="Eloe-Fadrosh E.A."/>
            <person name="Kyrpides N.C."/>
            <person name="Woyke T."/>
        </authorList>
    </citation>
    <scope>NUCLEOTIDE SEQUENCE</scope>
    <source>
        <strain evidence="1">GVMAG-S-1103017-68</strain>
    </source>
</reference>
<name>A0A6C0KF63_9ZZZZ</name>
<dbReference type="EMBL" id="MN740855">
    <property type="protein sequence ID" value="QHU15320.1"/>
    <property type="molecule type" value="Genomic_DNA"/>
</dbReference>
<dbReference type="PROSITE" id="PS51257">
    <property type="entry name" value="PROKAR_LIPOPROTEIN"/>
    <property type="match status" value="1"/>
</dbReference>
<proteinExistence type="predicted"/>